<evidence type="ECO:0000313" key="13">
    <source>
        <dbReference type="Proteomes" id="UP001314903"/>
    </source>
</evidence>
<dbReference type="Pfam" id="PF22599">
    <property type="entry name" value="SecDF_P1_head"/>
    <property type="match status" value="1"/>
</dbReference>
<dbReference type="InterPro" id="IPR048634">
    <property type="entry name" value="SecD_SecF_C"/>
</dbReference>
<dbReference type="Proteomes" id="UP001314903">
    <property type="component" value="Unassembled WGS sequence"/>
</dbReference>
<evidence type="ECO:0000256" key="4">
    <source>
        <dbReference type="ARBA" id="ARBA00022692"/>
    </source>
</evidence>
<evidence type="ECO:0000313" key="12">
    <source>
        <dbReference type="EMBL" id="MBP2027626.1"/>
    </source>
</evidence>
<evidence type="ECO:0000256" key="3">
    <source>
        <dbReference type="ARBA" id="ARBA00022475"/>
    </source>
</evidence>
<feature type="domain" description="Protein export membrane protein SecD/SecF C-terminal" evidence="10">
    <location>
        <begin position="229"/>
        <end position="397"/>
    </location>
</feature>
<keyword evidence="3 9" id="KW-1003">Cell membrane</keyword>
<reference evidence="12 13" key="1">
    <citation type="submission" date="2021-03" db="EMBL/GenBank/DDBJ databases">
        <title>Genomic Encyclopedia of Type Strains, Phase IV (KMG-IV): sequencing the most valuable type-strain genomes for metagenomic binning, comparative biology and taxonomic classification.</title>
        <authorList>
            <person name="Goeker M."/>
        </authorList>
    </citation>
    <scope>NUCLEOTIDE SEQUENCE [LARGE SCALE GENOMIC DNA]</scope>
    <source>
        <strain evidence="12 13">DSM 27512</strain>
    </source>
</reference>
<dbReference type="Gene3D" id="1.20.1640.10">
    <property type="entry name" value="Multidrug efflux transporter AcrB transmembrane domain"/>
    <property type="match status" value="1"/>
</dbReference>
<dbReference type="NCBIfam" id="TIGR00916">
    <property type="entry name" value="2A0604s01"/>
    <property type="match status" value="1"/>
</dbReference>
<proteinExistence type="inferred from homology"/>
<dbReference type="InterPro" id="IPR022813">
    <property type="entry name" value="SecD/SecF_arch_bac"/>
</dbReference>
<organism evidence="12 13">
    <name type="scientific">Acetoanaerobium pronyense</name>
    <dbReference type="NCBI Taxonomy" id="1482736"/>
    <lineage>
        <taxon>Bacteria</taxon>
        <taxon>Bacillati</taxon>
        <taxon>Bacillota</taxon>
        <taxon>Clostridia</taxon>
        <taxon>Peptostreptococcales</taxon>
        <taxon>Filifactoraceae</taxon>
        <taxon>Acetoanaerobium</taxon>
    </lineage>
</organism>
<keyword evidence="13" id="KW-1185">Reference proteome</keyword>
<dbReference type="InterPro" id="IPR005791">
    <property type="entry name" value="SecD"/>
</dbReference>
<protein>
    <recommendedName>
        <fullName evidence="9">Protein translocase subunit SecD</fullName>
    </recommendedName>
</protein>
<dbReference type="SUPFAM" id="SSF82866">
    <property type="entry name" value="Multidrug efflux transporter AcrB transmembrane domain"/>
    <property type="match status" value="1"/>
</dbReference>
<evidence type="ECO:0000256" key="5">
    <source>
        <dbReference type="ARBA" id="ARBA00022927"/>
    </source>
</evidence>
<evidence type="ECO:0000256" key="7">
    <source>
        <dbReference type="ARBA" id="ARBA00023010"/>
    </source>
</evidence>
<name>A0ABS4KIL3_9FIRM</name>
<feature type="transmembrane region" description="Helical" evidence="9">
    <location>
        <begin position="251"/>
        <end position="269"/>
    </location>
</feature>
<feature type="transmembrane region" description="Helical" evidence="9">
    <location>
        <begin position="300"/>
        <end position="324"/>
    </location>
</feature>
<evidence type="ECO:0000256" key="2">
    <source>
        <dbReference type="ARBA" id="ARBA00022448"/>
    </source>
</evidence>
<feature type="transmembrane region" description="Helical" evidence="9">
    <location>
        <begin position="274"/>
        <end position="294"/>
    </location>
</feature>
<evidence type="ECO:0000256" key="6">
    <source>
        <dbReference type="ARBA" id="ARBA00022989"/>
    </source>
</evidence>
<dbReference type="PANTHER" id="PTHR30081:SF1">
    <property type="entry name" value="PROTEIN TRANSLOCASE SUBUNIT SECD"/>
    <property type="match status" value="1"/>
</dbReference>
<evidence type="ECO:0000256" key="8">
    <source>
        <dbReference type="ARBA" id="ARBA00023136"/>
    </source>
</evidence>
<dbReference type="InterPro" id="IPR055344">
    <property type="entry name" value="SecD_SecF_C_bact"/>
</dbReference>
<feature type="domain" description="SecDF P1 head subdomain" evidence="11">
    <location>
        <begin position="126"/>
        <end position="228"/>
    </location>
</feature>
<dbReference type="RefSeq" id="WP_209660686.1">
    <property type="nucleotide sequence ID" value="NZ_JAGGLI010000013.1"/>
</dbReference>
<keyword evidence="2 9" id="KW-0813">Transport</keyword>
<dbReference type="NCBIfam" id="TIGR01129">
    <property type="entry name" value="secD"/>
    <property type="match status" value="1"/>
</dbReference>
<feature type="transmembrane region" description="Helical" evidence="9">
    <location>
        <begin position="345"/>
        <end position="367"/>
    </location>
</feature>
<dbReference type="EMBL" id="JAGGLI010000013">
    <property type="protein sequence ID" value="MBP2027626.1"/>
    <property type="molecule type" value="Genomic_DNA"/>
</dbReference>
<feature type="transmembrane region" description="Helical" evidence="9">
    <location>
        <begin position="373"/>
        <end position="397"/>
    </location>
</feature>
<keyword evidence="4 9" id="KW-0812">Transmembrane</keyword>
<comment type="caution">
    <text evidence="9">Lacks conserved residue(s) required for the propagation of feature annotation.</text>
</comment>
<comment type="caution">
    <text evidence="12">The sequence shown here is derived from an EMBL/GenBank/DDBJ whole genome shotgun (WGS) entry which is preliminary data.</text>
</comment>
<comment type="subunit">
    <text evidence="9">Forms a complex with SecF. Part of the essential Sec protein translocation apparatus which comprises SecA, SecYEG and auxiliary proteins SecDF. Other proteins may also be involved.</text>
</comment>
<comment type="subcellular location">
    <subcellularLocation>
        <location evidence="1 9">Cell membrane</location>
        <topology evidence="1 9">Multi-pass membrane protein</topology>
    </subcellularLocation>
</comment>
<keyword evidence="8 9" id="KW-0472">Membrane</keyword>
<comment type="similarity">
    <text evidence="9">Belongs to the SecD/SecF family. SecD subfamily.</text>
</comment>
<gene>
    <name evidence="9" type="primary">secD</name>
    <name evidence="12" type="ORF">J2Z35_001423</name>
</gene>
<dbReference type="InterPro" id="IPR054384">
    <property type="entry name" value="SecDF_P1_head"/>
</dbReference>
<evidence type="ECO:0000259" key="11">
    <source>
        <dbReference type="Pfam" id="PF22599"/>
    </source>
</evidence>
<comment type="function">
    <text evidence="9">Part of the Sec protein translocase complex. Interacts with the SecYEG preprotein conducting channel. SecDF uses the proton motive force (PMF) to complete protein translocation after the ATP-dependent function of SecA.</text>
</comment>
<accession>A0ABS4KIL3</accession>
<keyword evidence="7 9" id="KW-0811">Translocation</keyword>
<keyword evidence="5 9" id="KW-0653">Protein transport</keyword>
<keyword evidence="6 9" id="KW-1133">Transmembrane helix</keyword>
<evidence type="ECO:0000256" key="1">
    <source>
        <dbReference type="ARBA" id="ARBA00004651"/>
    </source>
</evidence>
<dbReference type="HAMAP" id="MF_01463_B">
    <property type="entry name" value="SecD_B"/>
    <property type="match status" value="1"/>
</dbReference>
<dbReference type="PANTHER" id="PTHR30081">
    <property type="entry name" value="PROTEIN-EXPORT MEMBRANE PROTEIN SEC"/>
    <property type="match status" value="1"/>
</dbReference>
<evidence type="ECO:0000256" key="9">
    <source>
        <dbReference type="HAMAP-Rule" id="MF_01463"/>
    </source>
</evidence>
<sequence>MQSKNRILLVCSVIVILLSGFIAINGLNIGGASISPAGTNIKQGLDLRGGVFVVYEAQSSATGDEMDRIISQTIEVFRRRVDGMGLTEPIIVREGEKRIRIELPGVEDSEQAISTIGKTAQLQFIMPDGEVVVSGAEVSKAEVMIDNRNNQPFISLEFNAEGSRKFAEATRKLAPTSEPLFIVLDDEVISSPIVNEEIPNGKAQITGQFTVEGASELAGLIRAGALPVDFEEVQSSTITATLGETALEKSIQGAIIGILLVMLFMIIYYRLPGLVAVLSLMAYMIIFTYTYILMNATLTLPGIAALILSVGMAVDANVIIFERIKEELSFGKSVRVSIDSGFDKAMSTILDSQVTTFIAGIVLYNFGTGPIRGFAITLMIGLVVSMLTAIVITRFLLKITVGAMNLKNTKYFGV</sequence>
<dbReference type="Gene3D" id="3.30.70.3220">
    <property type="match status" value="1"/>
</dbReference>
<evidence type="ECO:0000259" key="10">
    <source>
        <dbReference type="Pfam" id="PF02355"/>
    </source>
</evidence>
<dbReference type="Pfam" id="PF02355">
    <property type="entry name" value="SecD_SecF_C"/>
    <property type="match status" value="1"/>
</dbReference>